<comment type="subcellular location">
    <subcellularLocation>
        <location evidence="1">Secreted</location>
    </subcellularLocation>
</comment>
<dbReference type="Gramene" id="KCW58998">
    <property type="protein sequence ID" value="KCW58998"/>
    <property type="gene ID" value="EUGRSUZ_H01623"/>
</dbReference>
<dbReference type="Pfam" id="PF00450">
    <property type="entry name" value="Peptidase_S10"/>
    <property type="match status" value="1"/>
</dbReference>
<evidence type="ECO:0000256" key="2">
    <source>
        <dbReference type="ARBA" id="ARBA00009431"/>
    </source>
</evidence>
<evidence type="ECO:0008006" key="10">
    <source>
        <dbReference type="Google" id="ProtNLM"/>
    </source>
</evidence>
<keyword evidence="5" id="KW-0732">Signal</keyword>
<evidence type="ECO:0000256" key="8">
    <source>
        <dbReference type="ARBA" id="ARBA00023180"/>
    </source>
</evidence>
<evidence type="ECO:0000256" key="1">
    <source>
        <dbReference type="ARBA" id="ARBA00004613"/>
    </source>
</evidence>
<dbReference type="InterPro" id="IPR033124">
    <property type="entry name" value="Ser_caboxypep_his_AS"/>
</dbReference>
<keyword evidence="8" id="KW-0325">Glycoprotein</keyword>
<keyword evidence="3" id="KW-0121">Carboxypeptidase</keyword>
<gene>
    <name evidence="9" type="ORF">EUGRSUZ_H01623</name>
</gene>
<dbReference type="OMA" id="LAFYAHW"/>
<keyword evidence="4" id="KW-0645">Protease</keyword>
<dbReference type="FunFam" id="3.40.50.11320:FF:000002">
    <property type="entry name" value="Carboxypeptidase"/>
    <property type="match status" value="1"/>
</dbReference>
<dbReference type="AlphaFoldDB" id="A0A059AYS2"/>
<dbReference type="GO" id="GO:0004185">
    <property type="term" value="F:serine-type carboxypeptidase activity"/>
    <property type="evidence" value="ECO:0007669"/>
    <property type="project" value="InterPro"/>
</dbReference>
<keyword evidence="7" id="KW-1015">Disulfide bond</keyword>
<evidence type="ECO:0000256" key="5">
    <source>
        <dbReference type="ARBA" id="ARBA00022729"/>
    </source>
</evidence>
<dbReference type="GO" id="GO:0005576">
    <property type="term" value="C:extracellular region"/>
    <property type="evidence" value="ECO:0007669"/>
    <property type="project" value="UniProtKB-SubCell"/>
</dbReference>
<evidence type="ECO:0000256" key="4">
    <source>
        <dbReference type="ARBA" id="ARBA00022670"/>
    </source>
</evidence>
<evidence type="ECO:0000256" key="6">
    <source>
        <dbReference type="ARBA" id="ARBA00022801"/>
    </source>
</evidence>
<name>A0A059AYS2_EUCGR</name>
<organism evidence="9">
    <name type="scientific">Eucalyptus grandis</name>
    <name type="common">Flooded gum</name>
    <dbReference type="NCBI Taxonomy" id="71139"/>
    <lineage>
        <taxon>Eukaryota</taxon>
        <taxon>Viridiplantae</taxon>
        <taxon>Streptophyta</taxon>
        <taxon>Embryophyta</taxon>
        <taxon>Tracheophyta</taxon>
        <taxon>Spermatophyta</taxon>
        <taxon>Magnoliopsida</taxon>
        <taxon>eudicotyledons</taxon>
        <taxon>Gunneridae</taxon>
        <taxon>Pentapetalae</taxon>
        <taxon>rosids</taxon>
        <taxon>malvids</taxon>
        <taxon>Myrtales</taxon>
        <taxon>Myrtaceae</taxon>
        <taxon>Myrtoideae</taxon>
        <taxon>Eucalypteae</taxon>
        <taxon>Eucalyptus</taxon>
    </lineage>
</organism>
<dbReference type="EMBL" id="KK198760">
    <property type="protein sequence ID" value="KCW58998.1"/>
    <property type="molecule type" value="Genomic_DNA"/>
</dbReference>
<dbReference type="GO" id="GO:0006508">
    <property type="term" value="P:proteolysis"/>
    <property type="evidence" value="ECO:0007669"/>
    <property type="project" value="UniProtKB-KW"/>
</dbReference>
<evidence type="ECO:0000313" key="9">
    <source>
        <dbReference type="EMBL" id="KCW58998.1"/>
    </source>
</evidence>
<keyword evidence="6" id="KW-0378">Hydrolase</keyword>
<dbReference type="InterPro" id="IPR001563">
    <property type="entry name" value="Peptidase_S10"/>
</dbReference>
<dbReference type="PROSITE" id="PS00560">
    <property type="entry name" value="CARBOXYPEPT_SER_HIS"/>
    <property type="match status" value="1"/>
</dbReference>
<dbReference type="STRING" id="71139.A0A059AYS2"/>
<proteinExistence type="inferred from homology"/>
<dbReference type="SUPFAM" id="SSF53474">
    <property type="entry name" value="alpha/beta-Hydrolases"/>
    <property type="match status" value="1"/>
</dbReference>
<dbReference type="InParanoid" id="A0A059AYS2"/>
<dbReference type="MEROPS" id="S10.004"/>
<comment type="similarity">
    <text evidence="2">Belongs to the peptidase S10 family.</text>
</comment>
<dbReference type="PANTHER" id="PTHR11802:SF493">
    <property type="entry name" value="CARBOXYPEPTIDASE"/>
    <property type="match status" value="1"/>
</dbReference>
<sequence length="99" mass="11518">MIPYHKNLTSQGYRVLIYSGDHDMTVPFTGTQAWTRSLGYKIIDEWRPWMTDDQVAGYLQGYDNNFTFLTIKGAGHMVPQTKPREALEFFSRWLDGKPI</sequence>
<accession>A0A059AYS2</accession>
<dbReference type="PANTHER" id="PTHR11802">
    <property type="entry name" value="SERINE PROTEASE FAMILY S10 SERINE CARBOXYPEPTIDASE"/>
    <property type="match status" value="1"/>
</dbReference>
<reference evidence="9" key="1">
    <citation type="submission" date="2013-07" db="EMBL/GenBank/DDBJ databases">
        <title>The genome of Eucalyptus grandis.</title>
        <authorList>
            <person name="Schmutz J."/>
            <person name="Hayes R."/>
            <person name="Myburg A."/>
            <person name="Tuskan G."/>
            <person name="Grattapaglia D."/>
            <person name="Rokhsar D.S."/>
        </authorList>
    </citation>
    <scope>NUCLEOTIDE SEQUENCE</scope>
    <source>
        <tissue evidence="9">Leaf extractions</tissue>
    </source>
</reference>
<evidence type="ECO:0000256" key="3">
    <source>
        <dbReference type="ARBA" id="ARBA00022645"/>
    </source>
</evidence>
<evidence type="ECO:0000256" key="7">
    <source>
        <dbReference type="ARBA" id="ARBA00023157"/>
    </source>
</evidence>
<dbReference type="Gene3D" id="3.40.50.11320">
    <property type="match status" value="1"/>
</dbReference>
<protein>
    <recommendedName>
        <fullName evidence="10">Peptidase S10 serine carboxypeptidase</fullName>
    </recommendedName>
</protein>
<dbReference type="InterPro" id="IPR029058">
    <property type="entry name" value="AB_hydrolase_fold"/>
</dbReference>